<protein>
    <submittedName>
        <fullName evidence="1">Uncharacterized protein</fullName>
    </submittedName>
</protein>
<keyword evidence="2" id="KW-1185">Reference proteome</keyword>
<evidence type="ECO:0000313" key="2">
    <source>
        <dbReference type="Proteomes" id="UP001186944"/>
    </source>
</evidence>
<dbReference type="GO" id="GO:0005892">
    <property type="term" value="C:acetylcholine-gated channel complex"/>
    <property type="evidence" value="ECO:0007669"/>
    <property type="project" value="InterPro"/>
</dbReference>
<gene>
    <name evidence="1" type="ORF">FSP39_016506</name>
</gene>
<evidence type="ECO:0000313" key="1">
    <source>
        <dbReference type="EMBL" id="KAK3098136.1"/>
    </source>
</evidence>
<dbReference type="PANTHER" id="PTHR33748:SF5">
    <property type="entry name" value="GROUND-LIKE DOMAIN-CONTAINING PROTEIN"/>
    <property type="match status" value="1"/>
</dbReference>
<dbReference type="EMBL" id="VSWD01000007">
    <property type="protein sequence ID" value="KAK3098136.1"/>
    <property type="molecule type" value="Genomic_DNA"/>
</dbReference>
<dbReference type="Pfam" id="PF17175">
    <property type="entry name" value="MOLO1"/>
    <property type="match status" value="1"/>
</dbReference>
<comment type="caution">
    <text evidence="1">The sequence shown here is derived from an EMBL/GenBank/DDBJ whole genome shotgun (WGS) entry which is preliminary data.</text>
</comment>
<dbReference type="InterPro" id="IPR033438">
    <property type="entry name" value="MOLO1"/>
</dbReference>
<dbReference type="Gene3D" id="3.10.310.50">
    <property type="match status" value="1"/>
</dbReference>
<dbReference type="PANTHER" id="PTHR33748">
    <property type="entry name" value="PROTEIN CBG04600"/>
    <property type="match status" value="1"/>
</dbReference>
<reference evidence="1" key="1">
    <citation type="submission" date="2019-08" db="EMBL/GenBank/DDBJ databases">
        <title>The improved chromosome-level genome for the pearl oyster Pinctada fucata martensii using PacBio sequencing and Hi-C.</title>
        <authorList>
            <person name="Zheng Z."/>
        </authorList>
    </citation>
    <scope>NUCLEOTIDE SEQUENCE</scope>
    <source>
        <strain evidence="1">ZZ-2019</strain>
        <tissue evidence="1">Adductor muscle</tissue>
    </source>
</reference>
<sequence length="113" mass="13088">MNFPTFKIWYEKEVKGRNKGANHLDHILNGTYYSDIPCPCSQHKCRFYKNGYAIAVALVKKLKVKAGEDKTEKAKKFALSLVREKWRFGECDNNVVILYSADDGVVSVLYWYD</sequence>
<accession>A0AA88Y5A8</accession>
<dbReference type="Proteomes" id="UP001186944">
    <property type="component" value="Unassembled WGS sequence"/>
</dbReference>
<dbReference type="AlphaFoldDB" id="A0AA88Y5A8"/>
<organism evidence="1 2">
    <name type="scientific">Pinctada imbricata</name>
    <name type="common">Atlantic pearl-oyster</name>
    <name type="synonym">Pinctada martensii</name>
    <dbReference type="NCBI Taxonomy" id="66713"/>
    <lineage>
        <taxon>Eukaryota</taxon>
        <taxon>Metazoa</taxon>
        <taxon>Spiralia</taxon>
        <taxon>Lophotrochozoa</taxon>
        <taxon>Mollusca</taxon>
        <taxon>Bivalvia</taxon>
        <taxon>Autobranchia</taxon>
        <taxon>Pteriomorphia</taxon>
        <taxon>Pterioida</taxon>
        <taxon>Pterioidea</taxon>
        <taxon>Pteriidae</taxon>
        <taxon>Pinctada</taxon>
    </lineage>
</organism>
<name>A0AA88Y5A8_PINIB</name>
<proteinExistence type="predicted"/>